<dbReference type="Proteomes" id="UP000223527">
    <property type="component" value="Unassembled WGS sequence"/>
</dbReference>
<sequence length="316" mass="34796">MLSRTADSLFWLGRYSERAGNVARGLAATLRMALLANPLSAAEEEWRSLMIATGCDPAFRTRHAVLTQDAAIQWLTLDPGNPASVAACVEAARRNARTVRTALTVDMWEAINDTWIEFRRLDSSAIRGDRLPGFLDWVKSRTLLFNGAAADTMLRDDAWSFLHLGTILERADNTARLLDVRHAAFAPEAAADAANYAQWQAVLRSVSALRAFQHVYHARLDPKQVAELLILRPELPRSLLACYSRVEQTLDAIASTSGGARGECHRLAGALHAKLRYGRIDGLLADGLHEFLTGVIDQNIALGHEIGSFYLNGRQP</sequence>
<organism evidence="2 3">
    <name type="scientific">Teichococcus rhizosphaerae</name>
    <dbReference type="NCBI Taxonomy" id="1335062"/>
    <lineage>
        <taxon>Bacteria</taxon>
        <taxon>Pseudomonadati</taxon>
        <taxon>Pseudomonadota</taxon>
        <taxon>Alphaproteobacteria</taxon>
        <taxon>Acetobacterales</taxon>
        <taxon>Roseomonadaceae</taxon>
        <taxon>Roseomonas</taxon>
    </lineage>
</organism>
<evidence type="ECO:0000313" key="2">
    <source>
        <dbReference type="EMBL" id="PHK96715.1"/>
    </source>
</evidence>
<comment type="caution">
    <text evidence="2">The sequence shown here is derived from an EMBL/GenBank/DDBJ whole genome shotgun (WGS) entry which is preliminary data.</text>
</comment>
<gene>
    <name evidence="2" type="ORF">CR162_02080</name>
</gene>
<keyword evidence="3" id="KW-1185">Reference proteome</keyword>
<dbReference type="PANTHER" id="PTHR34595:SF7">
    <property type="entry name" value="SLL1039 PROTEIN"/>
    <property type="match status" value="1"/>
</dbReference>
<dbReference type="InterPro" id="IPR007296">
    <property type="entry name" value="DUF403"/>
</dbReference>
<name>A0A2C7AGU6_9PROT</name>
<protein>
    <recommendedName>
        <fullName evidence="1">DUF403 domain-containing protein</fullName>
    </recommendedName>
</protein>
<evidence type="ECO:0000259" key="1">
    <source>
        <dbReference type="Pfam" id="PF04168"/>
    </source>
</evidence>
<evidence type="ECO:0000313" key="3">
    <source>
        <dbReference type="Proteomes" id="UP000223527"/>
    </source>
</evidence>
<feature type="domain" description="DUF403" evidence="1">
    <location>
        <begin position="1"/>
        <end position="311"/>
    </location>
</feature>
<dbReference type="PANTHER" id="PTHR34595">
    <property type="entry name" value="BLR5612 PROTEIN"/>
    <property type="match status" value="1"/>
</dbReference>
<dbReference type="OrthoDB" id="9803532at2"/>
<dbReference type="RefSeq" id="WP_099093860.1">
    <property type="nucleotide sequence ID" value="NZ_PDNU01000002.1"/>
</dbReference>
<accession>A0A2C7AGU6</accession>
<proteinExistence type="predicted"/>
<dbReference type="Pfam" id="PF04168">
    <property type="entry name" value="Alpha-E"/>
    <property type="match status" value="1"/>
</dbReference>
<reference evidence="2 3" key="1">
    <citation type="submission" date="2017-10" db="EMBL/GenBank/DDBJ databases">
        <authorList>
            <person name="Banno H."/>
            <person name="Chua N.-H."/>
        </authorList>
    </citation>
    <scope>NUCLEOTIDE SEQUENCE [LARGE SCALE GENOMIC DNA]</scope>
    <source>
        <strain evidence="2 3">YW11</strain>
    </source>
</reference>
<dbReference type="EMBL" id="PDNU01000002">
    <property type="protein sequence ID" value="PHK96715.1"/>
    <property type="molecule type" value="Genomic_DNA"/>
</dbReference>
<dbReference type="AlphaFoldDB" id="A0A2C7AGU6"/>
<dbReference type="InterPro" id="IPR051680">
    <property type="entry name" value="ATP-dep_Glu-Cys_Ligase-2"/>
</dbReference>